<reference evidence="2 3" key="1">
    <citation type="submission" date="2019-08" db="EMBL/GenBank/DDBJ databases">
        <title>Whole genome of Aphis craccivora.</title>
        <authorList>
            <person name="Voronova N.V."/>
            <person name="Shulinski R.S."/>
            <person name="Bandarenka Y.V."/>
            <person name="Zhorov D.G."/>
            <person name="Warner D."/>
        </authorList>
    </citation>
    <scope>NUCLEOTIDE SEQUENCE [LARGE SCALE GENOMIC DNA]</scope>
    <source>
        <strain evidence="2">180601</strain>
        <tissue evidence="2">Whole Body</tissue>
    </source>
</reference>
<comment type="caution">
    <text evidence="2">The sequence shown here is derived from an EMBL/GenBank/DDBJ whole genome shotgun (WGS) entry which is preliminary data.</text>
</comment>
<proteinExistence type="predicted"/>
<dbReference type="EMBL" id="VUJU01009968">
    <property type="protein sequence ID" value="KAF0716598.1"/>
    <property type="molecule type" value="Genomic_DNA"/>
</dbReference>
<dbReference type="AlphaFoldDB" id="A0A6G0W0X3"/>
<accession>A0A6G0W0X3</accession>
<protein>
    <submittedName>
        <fullName evidence="2">Uncharacterized protein</fullName>
    </submittedName>
</protein>
<evidence type="ECO:0000313" key="2">
    <source>
        <dbReference type="EMBL" id="KAF0716598.1"/>
    </source>
</evidence>
<keyword evidence="3" id="KW-1185">Reference proteome</keyword>
<evidence type="ECO:0000313" key="3">
    <source>
        <dbReference type="Proteomes" id="UP000478052"/>
    </source>
</evidence>
<feature type="region of interest" description="Disordered" evidence="1">
    <location>
        <begin position="1"/>
        <end position="21"/>
    </location>
</feature>
<dbReference type="Proteomes" id="UP000478052">
    <property type="component" value="Unassembled WGS sequence"/>
</dbReference>
<evidence type="ECO:0000256" key="1">
    <source>
        <dbReference type="SAM" id="MobiDB-lite"/>
    </source>
</evidence>
<gene>
    <name evidence="2" type="ORF">FWK35_00036034</name>
</gene>
<name>A0A6G0W0X3_APHCR</name>
<sequence>MRRAQPPGKDNRPAVQPAAANGPAHWVAEEGVSHLVSFGIRGAALGTSSKLRWRENASVSEHDVVYLKMQKTFFLDRQNVQHSFGNYLACLLNHIRSKLFCWFEHHRK</sequence>
<organism evidence="2 3">
    <name type="scientific">Aphis craccivora</name>
    <name type="common">Cowpea aphid</name>
    <dbReference type="NCBI Taxonomy" id="307492"/>
    <lineage>
        <taxon>Eukaryota</taxon>
        <taxon>Metazoa</taxon>
        <taxon>Ecdysozoa</taxon>
        <taxon>Arthropoda</taxon>
        <taxon>Hexapoda</taxon>
        <taxon>Insecta</taxon>
        <taxon>Pterygota</taxon>
        <taxon>Neoptera</taxon>
        <taxon>Paraneoptera</taxon>
        <taxon>Hemiptera</taxon>
        <taxon>Sternorrhyncha</taxon>
        <taxon>Aphidomorpha</taxon>
        <taxon>Aphidoidea</taxon>
        <taxon>Aphididae</taxon>
        <taxon>Aphidini</taxon>
        <taxon>Aphis</taxon>
        <taxon>Aphis</taxon>
    </lineage>
</organism>